<feature type="region of interest" description="Disordered" evidence="1">
    <location>
        <begin position="634"/>
        <end position="659"/>
    </location>
</feature>
<sequence length="2214" mass="242925">MSIVLCASAVDQKYATQQQAAAGTVVVMPFVMRKVEPRHVCRGHVPAGSHPGWPVGAELEAVANGALTSSLKQLASLLTVAEDIFAGLTVELAQVAERSGHLRRKLDKVEERLSTVDPKKIPVPESDICTFAARTEHFHVTNKPSTRLFTTDTRPKALRELYELAAIVAVRSLDSLRRDGSSMDMFLCTPVLGKRRRDQSLDIESRVPAAIEDLRRWTSTEALGDVTVPPDCSSRILGDTTGDDAVDHKLPSPEEQVQAIALKFPAEIVAVDVSGRGFERMSMRRRSLLSGPETQETTVKRRSRPRRPRGKRRNTIAGTDQKEIRQAIGGETTGEEPEETLPSATPRAHRSASTDVLGSTKKDSPTEKKSHFNTLKAWGMSRLKLISPKSNQQQPQQESTMVSAERTEQTQGQTRSPEEINIYETVTTRRRRDKSHERKPSSSSSSGKSTASIPVSVPSTDNKQPSVKLRESAAQRRERRKGSNRDDAPHSSSGNWSASSESGRASIGSETTTTTHQPRSTTTASIGTSSTSLSHMRRLKGRDTSASSSVTSEGTLTPDIIQDITVVPFSDDGETSSVYSCDTEGYYTSFHMDSGLKTLREEELMPQSPLTKTNDVGSDPTSPIVENEYELFGRGSTSTTTSSAGTVCTALMAPPPPERKSSLTVVAMVHGQNQNGGESPDSGHNTSSSPVESASSPACTGRSCSEFEYSESSDLEGCERIERIRSKTAITTSRIPSMCVITPPVSDDEHAKETDQNEKKTNEPTRRTELQGGGSILMSATVGTSKMEVINGQDKNLYATVQVLPAAANNDRPTTTGQSSSSSIKISPLSGVLGKLRGVLPGKKHATKNGAVQELSNADSGDYVTIADVRNNNDKRPAGPLSSSSSTSSSSSGMTAVRPTTTYANSDIFKKDAEYVSLSELPKKPDSSLERKRQGARVTLDSEGKVVYSSDSLKRRKGAHTTFNPGPFVREGVSPSPSPLLHRAIPNIRAVTKNVDAVDAANIRTTPPTSPQLGKLIIRAARSPDRATNPDYVRTPTTVVGPTSPTSPHRQVRGAYVNVQGDEGKTSSTDEHRDCRTGRLEASRTATATSRSMDESRQSLGSPTLALAPCNKLPEPDRSVDKAKLCHGGSQIDRQTKRKLDRDENRPPELNGDAVETNVRAIAPSKVNHSVDLNPANSRLDFEKSGLYPKILRATGNTPKLGRKLLVSDLDTPSFCRKKSNSDSQNVNTALNDDTVDKSTTVDCTELDNQAAKNSDSSRGDRTDRKVKRSESYRMANSPIMFIKKLSASNQAEKSSKICRTPSEELQEELLKERINYPETVSSPEPRVGNNMTFDNNVTVPVQSIPTSPRPRASDLEPARARFIDLRVQENHFRAKANFFFPFPKDPRKSLTCQSDDSPQNEIEFLAWRDDKTLSVQKRRGNLVARQTVAGAIPLIDGAHSAVVVSRFTIPGSISCPAPGSPRQRFNMLARHLLFIATRRPHNPILTIPPESIPPQAIVQPPPYIAPPKPEDRQKSHKYHDILKDTQPPNLRAYLEKEKQPIAQDRKQDIYDPHRNIQQYDNCKNILEQQRMSNYEYQQRVCNYQTVHMHNARNQQLCSPARDINQQQFYTLPTRRPQREIEPPRSVTPDITRGLGHGSLSSMHMLAKQGQHRVTAVENEQTRYVSYVDAGSRNLEQGEMRGRFVQSQPQSVVDVRNRFATPLNQAALGYRFFASSPANDPLTKSPHADILRNNPISPIGHGGYGNGFKSSTPTSHYGRSVPTVAERLALTAAAGNNCSSPVPTSSSSGRSTPIQTSSGRTTPTNLVLSPTKSTMSNEELFAAIHKSKKKLNLKLNEIDNENLSPYGSMSSLVKIPAGTRHSWSPESQKASSEIPTTVQSPTSRMDFKRLLLQQSVKANPMRLSAAEQLKLSRQQCQQQQQQSSPNAHQSPLAKVLSPRSVWRFQTPRTDVLSSTIIEDTAAEEKAMKPSPENTSPISRLNSRRQLDLCIDLPSHLRVTDKDKAANFNNDRLTAKKTSMDELDLDTAIKSLSQNNHIHESITSTSDDPTRIASPAKATITGQDTSSLVPRNDIASTAIRYSKGTLESTSQDPVSALESRRISNQLARAQFLASTPTSTNPSQNLYFSKRFRARSESPRHAITQNVAPRSPSAPALETALKCGCIVFLAKVMHKGFVREKLYSRYEKTIATKLFRSSDKNFIVTYIKIEILCSIL</sequence>
<feature type="compositionally biased region" description="Low complexity" evidence="1">
    <location>
        <begin position="882"/>
        <end position="892"/>
    </location>
</feature>
<feature type="compositionally biased region" description="Basic and acidic residues" evidence="1">
    <location>
        <begin position="468"/>
        <end position="489"/>
    </location>
</feature>
<keyword evidence="3" id="KW-1185">Reference proteome</keyword>
<proteinExistence type="predicted"/>
<feature type="compositionally biased region" description="Low complexity" evidence="1">
    <location>
        <begin position="491"/>
        <end position="502"/>
    </location>
</feature>
<feature type="region of interest" description="Disordered" evidence="1">
    <location>
        <begin position="282"/>
        <end position="375"/>
    </location>
</feature>
<evidence type="ECO:0000256" key="1">
    <source>
        <dbReference type="SAM" id="MobiDB-lite"/>
    </source>
</evidence>
<feature type="region of interest" description="Disordered" evidence="1">
    <location>
        <begin position="951"/>
        <end position="976"/>
    </location>
</feature>
<feature type="region of interest" description="Disordered" evidence="1">
    <location>
        <begin position="1775"/>
        <end position="1810"/>
    </location>
</feature>
<evidence type="ECO:0008006" key="4">
    <source>
        <dbReference type="Google" id="ProtNLM"/>
    </source>
</evidence>
<feature type="compositionally biased region" description="Polar residues" evidence="1">
    <location>
        <begin position="672"/>
        <end position="686"/>
    </location>
</feature>
<protein>
    <recommendedName>
        <fullName evidence="4">WASP family protein member</fullName>
    </recommendedName>
</protein>
<feature type="compositionally biased region" description="Low complexity" evidence="1">
    <location>
        <begin position="511"/>
        <end position="534"/>
    </location>
</feature>
<feature type="compositionally biased region" description="Low complexity" evidence="1">
    <location>
        <begin position="1035"/>
        <end position="1048"/>
    </location>
</feature>
<feature type="compositionally biased region" description="Polar residues" evidence="1">
    <location>
        <begin position="1861"/>
        <end position="1881"/>
    </location>
</feature>
<feature type="compositionally biased region" description="Polar residues" evidence="1">
    <location>
        <begin position="544"/>
        <end position="553"/>
    </location>
</feature>
<feature type="region of interest" description="Disordered" evidence="1">
    <location>
        <begin position="1248"/>
        <end position="1272"/>
    </location>
</feature>
<name>A0A4S2KVL5_9HYME</name>
<feature type="region of interest" description="Disordered" evidence="1">
    <location>
        <begin position="1026"/>
        <end position="1152"/>
    </location>
</feature>
<feature type="compositionally biased region" description="Basic residues" evidence="1">
    <location>
        <begin position="300"/>
        <end position="314"/>
    </location>
</feature>
<feature type="compositionally biased region" description="Basic and acidic residues" evidence="1">
    <location>
        <begin position="1114"/>
        <end position="1124"/>
    </location>
</feature>
<feature type="compositionally biased region" description="Polar residues" evidence="1">
    <location>
        <begin position="1799"/>
        <end position="1810"/>
    </location>
</feature>
<feature type="compositionally biased region" description="Low complexity" evidence="1">
    <location>
        <begin position="1779"/>
        <end position="1798"/>
    </location>
</feature>
<feature type="region of interest" description="Disordered" evidence="1">
    <location>
        <begin position="870"/>
        <end position="899"/>
    </location>
</feature>
<organism evidence="2 3">
    <name type="scientific">Temnothorax longispinosus</name>
    <dbReference type="NCBI Taxonomy" id="300112"/>
    <lineage>
        <taxon>Eukaryota</taxon>
        <taxon>Metazoa</taxon>
        <taxon>Ecdysozoa</taxon>
        <taxon>Arthropoda</taxon>
        <taxon>Hexapoda</taxon>
        <taxon>Insecta</taxon>
        <taxon>Pterygota</taxon>
        <taxon>Neoptera</taxon>
        <taxon>Endopterygota</taxon>
        <taxon>Hymenoptera</taxon>
        <taxon>Apocrita</taxon>
        <taxon>Aculeata</taxon>
        <taxon>Formicoidea</taxon>
        <taxon>Formicidae</taxon>
        <taxon>Myrmicinae</taxon>
        <taxon>Temnothorax</taxon>
    </lineage>
</organism>
<feature type="region of interest" description="Disordered" evidence="1">
    <location>
        <begin position="387"/>
        <end position="553"/>
    </location>
</feature>
<dbReference type="EMBL" id="QBLH01000968">
    <property type="protein sequence ID" value="TGZ53676.1"/>
    <property type="molecule type" value="Genomic_DNA"/>
</dbReference>
<accession>A0A4S2KVL5</accession>
<feature type="region of interest" description="Disordered" evidence="1">
    <location>
        <begin position="1859"/>
        <end position="1881"/>
    </location>
</feature>
<feature type="compositionally biased region" description="Low complexity" evidence="1">
    <location>
        <begin position="687"/>
        <end position="698"/>
    </location>
</feature>
<feature type="compositionally biased region" description="Basic and acidic residues" evidence="1">
    <location>
        <begin position="360"/>
        <end position="370"/>
    </location>
</feature>
<feature type="region of interest" description="Disordered" evidence="1">
    <location>
        <begin position="738"/>
        <end position="771"/>
    </location>
</feature>
<reference evidence="2 3" key="1">
    <citation type="journal article" date="2019" name="Philos. Trans. R. Soc. Lond., B, Biol. Sci.">
        <title>Ant behaviour and brain gene expression of defending hosts depend on the ecological success of the intruding social parasite.</title>
        <authorList>
            <person name="Kaur R."/>
            <person name="Stoldt M."/>
            <person name="Jongepier E."/>
            <person name="Feldmeyer B."/>
            <person name="Menzel F."/>
            <person name="Bornberg-Bauer E."/>
            <person name="Foitzik S."/>
        </authorList>
    </citation>
    <scope>NUCLEOTIDE SEQUENCE [LARGE SCALE GENOMIC DNA]</scope>
    <source>
        <tissue evidence="2">Whole body</tissue>
    </source>
</reference>
<feature type="compositionally biased region" description="Basic and acidic residues" evidence="1">
    <location>
        <begin position="1062"/>
        <end position="1082"/>
    </location>
</feature>
<feature type="compositionally biased region" description="Basic and acidic residues" evidence="1">
    <location>
        <begin position="1256"/>
        <end position="1272"/>
    </location>
</feature>
<dbReference type="STRING" id="300112.A0A4S2KVL5"/>
<feature type="compositionally biased region" description="Polar residues" evidence="1">
    <location>
        <begin position="388"/>
        <end position="402"/>
    </location>
</feature>
<feature type="compositionally biased region" description="Low complexity" evidence="1">
    <location>
        <begin position="441"/>
        <end position="452"/>
    </location>
</feature>
<feature type="region of interest" description="Disordered" evidence="1">
    <location>
        <begin position="1910"/>
        <end position="1933"/>
    </location>
</feature>
<feature type="compositionally biased region" description="Basic and acidic residues" evidence="1">
    <location>
        <begin position="747"/>
        <end position="769"/>
    </location>
</feature>
<comment type="caution">
    <text evidence="2">The sequence shown here is derived from an EMBL/GenBank/DDBJ whole genome shotgun (WGS) entry which is preliminary data.</text>
</comment>
<feature type="region of interest" description="Disordered" evidence="1">
    <location>
        <begin position="672"/>
        <end position="703"/>
    </location>
</feature>
<feature type="compositionally biased region" description="Basic and acidic residues" evidence="1">
    <location>
        <begin position="1134"/>
        <end position="1147"/>
    </location>
</feature>
<dbReference type="Gene3D" id="1.20.5.340">
    <property type="match status" value="1"/>
</dbReference>
<evidence type="ECO:0000313" key="2">
    <source>
        <dbReference type="EMBL" id="TGZ53676.1"/>
    </source>
</evidence>
<dbReference type="Proteomes" id="UP000310200">
    <property type="component" value="Unassembled WGS sequence"/>
</dbReference>
<evidence type="ECO:0000313" key="3">
    <source>
        <dbReference type="Proteomes" id="UP000310200"/>
    </source>
</evidence>
<gene>
    <name evidence="2" type="ORF">DBV15_04909</name>
</gene>